<dbReference type="Proteomes" id="UP001186974">
    <property type="component" value="Unassembled WGS sequence"/>
</dbReference>
<comment type="caution">
    <text evidence="1">The sequence shown here is derived from an EMBL/GenBank/DDBJ whole genome shotgun (WGS) entry which is preliminary data.</text>
</comment>
<keyword evidence="2" id="KW-1185">Reference proteome</keyword>
<name>A0ACC3DT27_9PEZI</name>
<protein>
    <submittedName>
        <fullName evidence="1">Uncharacterized protein</fullName>
    </submittedName>
</protein>
<sequence>MLPTKVSALGAFAITTSALALAVPTDNTQTLTSLRIGDHCTTTLTLNIYEILRYADNNPSYCEIKYRDLDLSRITALGYGGQNNCSMCVHVCGGAGCQYLMVVDQCYVTSNHLDVSTMAGWGVVGSDTGNWVVDVQVVGTEMGRGIWNGRLFADYTPKWGMLNQH</sequence>
<organism evidence="1 2">
    <name type="scientific">Coniosporium uncinatum</name>
    <dbReference type="NCBI Taxonomy" id="93489"/>
    <lineage>
        <taxon>Eukaryota</taxon>
        <taxon>Fungi</taxon>
        <taxon>Dikarya</taxon>
        <taxon>Ascomycota</taxon>
        <taxon>Pezizomycotina</taxon>
        <taxon>Dothideomycetes</taxon>
        <taxon>Dothideomycetes incertae sedis</taxon>
        <taxon>Coniosporium</taxon>
    </lineage>
</organism>
<evidence type="ECO:0000313" key="2">
    <source>
        <dbReference type="Proteomes" id="UP001186974"/>
    </source>
</evidence>
<accession>A0ACC3DT27</accession>
<proteinExistence type="predicted"/>
<dbReference type="EMBL" id="JAWDJW010000839">
    <property type="protein sequence ID" value="KAK3079932.1"/>
    <property type="molecule type" value="Genomic_DNA"/>
</dbReference>
<gene>
    <name evidence="1" type="ORF">LTS18_003560</name>
</gene>
<evidence type="ECO:0000313" key="1">
    <source>
        <dbReference type="EMBL" id="KAK3079932.1"/>
    </source>
</evidence>
<reference evidence="1" key="1">
    <citation type="submission" date="2024-09" db="EMBL/GenBank/DDBJ databases">
        <title>Black Yeasts Isolated from many extreme environments.</title>
        <authorList>
            <person name="Coleine C."/>
            <person name="Stajich J.E."/>
            <person name="Selbmann L."/>
        </authorList>
    </citation>
    <scope>NUCLEOTIDE SEQUENCE</scope>
    <source>
        <strain evidence="1">CCFEE 5737</strain>
    </source>
</reference>